<accession>A0ABU8S4I0</accession>
<keyword evidence="7" id="KW-0813">Transport</keyword>
<keyword evidence="14" id="KW-0408">Iron</keyword>
<evidence type="ECO:0000256" key="7">
    <source>
        <dbReference type="ARBA" id="ARBA00022448"/>
    </source>
</evidence>
<evidence type="ECO:0000256" key="14">
    <source>
        <dbReference type="ARBA" id="ARBA00023004"/>
    </source>
</evidence>
<name>A0ABU8S4I0_9SPHN</name>
<keyword evidence="10 16" id="KW-0812">Transmembrane</keyword>
<feature type="transmembrane region" description="Helical" evidence="16">
    <location>
        <begin position="98"/>
        <end position="124"/>
    </location>
</feature>
<dbReference type="Proteomes" id="UP001379235">
    <property type="component" value="Unassembled WGS sequence"/>
</dbReference>
<evidence type="ECO:0000256" key="15">
    <source>
        <dbReference type="ARBA" id="ARBA00023136"/>
    </source>
</evidence>
<evidence type="ECO:0000256" key="4">
    <source>
        <dbReference type="ARBA" id="ARBA00005163"/>
    </source>
</evidence>
<comment type="pathway">
    <text evidence="4">Carbohydrate metabolism; tricarboxylic acid cycle.</text>
</comment>
<comment type="subcellular location">
    <subcellularLocation>
        <location evidence="3">Membrane</location>
        <topology evidence="3">Multi-pass membrane protein</topology>
    </subcellularLocation>
</comment>
<dbReference type="InterPro" id="IPR014312">
    <property type="entry name" value="Succ_DH_anchor"/>
</dbReference>
<keyword evidence="8" id="KW-0816">Tricarboxylic acid cycle</keyword>
<dbReference type="CDD" id="cd03495">
    <property type="entry name" value="SQR_TypeC_SdhD_like"/>
    <property type="match status" value="1"/>
</dbReference>
<evidence type="ECO:0000313" key="17">
    <source>
        <dbReference type="EMBL" id="MEJ6008469.1"/>
    </source>
</evidence>
<evidence type="ECO:0000256" key="16">
    <source>
        <dbReference type="SAM" id="Phobius"/>
    </source>
</evidence>
<keyword evidence="11" id="KW-0479">Metal-binding</keyword>
<comment type="function">
    <text evidence="2">Membrane-anchoring subunit of succinate dehydrogenase (SDH).</text>
</comment>
<evidence type="ECO:0000256" key="3">
    <source>
        <dbReference type="ARBA" id="ARBA00004141"/>
    </source>
</evidence>
<keyword evidence="18" id="KW-1185">Reference proteome</keyword>
<evidence type="ECO:0000256" key="10">
    <source>
        <dbReference type="ARBA" id="ARBA00022692"/>
    </source>
</evidence>
<comment type="caution">
    <text evidence="17">The sequence shown here is derived from an EMBL/GenBank/DDBJ whole genome shotgun (WGS) entry which is preliminary data.</text>
</comment>
<dbReference type="InterPro" id="IPR000701">
    <property type="entry name" value="SuccDH_FuR_B_TM-su"/>
</dbReference>
<gene>
    <name evidence="17" type="primary">sdhD</name>
    <name evidence="17" type="ORF">WG900_00900</name>
</gene>
<evidence type="ECO:0000256" key="1">
    <source>
        <dbReference type="ARBA" id="ARBA00001971"/>
    </source>
</evidence>
<keyword evidence="13 16" id="KW-1133">Transmembrane helix</keyword>
<protein>
    <recommendedName>
        <fullName evidence="6">Succinate dehydrogenase hydrophobic membrane anchor subunit</fullName>
    </recommendedName>
</protein>
<evidence type="ECO:0000256" key="8">
    <source>
        <dbReference type="ARBA" id="ARBA00022532"/>
    </source>
</evidence>
<dbReference type="EMBL" id="JBBHJY010000001">
    <property type="protein sequence ID" value="MEJ6008469.1"/>
    <property type="molecule type" value="Genomic_DNA"/>
</dbReference>
<feature type="transmembrane region" description="Helical" evidence="16">
    <location>
        <begin position="28"/>
        <end position="47"/>
    </location>
</feature>
<dbReference type="NCBIfam" id="TIGR02968">
    <property type="entry name" value="succ_dehyd_anc"/>
    <property type="match status" value="1"/>
</dbReference>
<evidence type="ECO:0000256" key="2">
    <source>
        <dbReference type="ARBA" id="ARBA00004050"/>
    </source>
</evidence>
<evidence type="ECO:0000256" key="5">
    <source>
        <dbReference type="ARBA" id="ARBA00011558"/>
    </source>
</evidence>
<dbReference type="RefSeq" id="WP_339964022.1">
    <property type="nucleotide sequence ID" value="NZ_JBBHJY010000001.1"/>
</dbReference>
<evidence type="ECO:0000313" key="18">
    <source>
        <dbReference type="Proteomes" id="UP001379235"/>
    </source>
</evidence>
<comment type="cofactor">
    <cofactor evidence="1">
        <name>heme</name>
        <dbReference type="ChEBI" id="CHEBI:30413"/>
    </cofactor>
</comment>
<feature type="transmembrane region" description="Helical" evidence="16">
    <location>
        <begin position="59"/>
        <end position="78"/>
    </location>
</feature>
<dbReference type="Pfam" id="PF01127">
    <property type="entry name" value="Sdh_cyt"/>
    <property type="match status" value="1"/>
</dbReference>
<proteinExistence type="predicted"/>
<evidence type="ECO:0000256" key="13">
    <source>
        <dbReference type="ARBA" id="ARBA00022989"/>
    </source>
</evidence>
<evidence type="ECO:0000256" key="12">
    <source>
        <dbReference type="ARBA" id="ARBA00022982"/>
    </source>
</evidence>
<dbReference type="InterPro" id="IPR034804">
    <property type="entry name" value="SQR/QFR_C/D"/>
</dbReference>
<dbReference type="Gene3D" id="1.20.1300.10">
    <property type="entry name" value="Fumarate reductase/succinate dehydrogenase, transmembrane subunit"/>
    <property type="match status" value="1"/>
</dbReference>
<keyword evidence="15 16" id="KW-0472">Membrane</keyword>
<reference evidence="17 18" key="1">
    <citation type="submission" date="2024-03" db="EMBL/GenBank/DDBJ databases">
        <authorList>
            <person name="Jo J.-H."/>
        </authorList>
    </citation>
    <scope>NUCLEOTIDE SEQUENCE [LARGE SCALE GENOMIC DNA]</scope>
    <source>
        <strain evidence="17 18">AS3R-12</strain>
    </source>
</reference>
<comment type="subunit">
    <text evidence="5">Part of an enzyme complex containing four subunits: a flavoprotein, an iron-sulfur protein, plus two membrane-anchoring proteins, SdhC and SdhD.</text>
</comment>
<keyword evidence="12" id="KW-0249">Electron transport</keyword>
<evidence type="ECO:0000256" key="6">
    <source>
        <dbReference type="ARBA" id="ARBA00019425"/>
    </source>
</evidence>
<dbReference type="SUPFAM" id="SSF81343">
    <property type="entry name" value="Fumarate reductase respiratory complex transmembrane subunits"/>
    <property type="match status" value="1"/>
</dbReference>
<organism evidence="17 18">
    <name type="scientific">Novosphingobium aquae</name>
    <dbReference type="NCBI Taxonomy" id="3133435"/>
    <lineage>
        <taxon>Bacteria</taxon>
        <taxon>Pseudomonadati</taxon>
        <taxon>Pseudomonadota</taxon>
        <taxon>Alphaproteobacteria</taxon>
        <taxon>Sphingomonadales</taxon>
        <taxon>Sphingomonadaceae</taxon>
        <taxon>Novosphingobium</taxon>
    </lineage>
</organism>
<evidence type="ECO:0000256" key="9">
    <source>
        <dbReference type="ARBA" id="ARBA00022617"/>
    </source>
</evidence>
<sequence length="127" mass="13545">MGNGTSIGSVRGLGSAHSGSHHWLLQRFTAMGNLILIAYLLTAMVLLPDLSFMVVRHWISQPIPATAVALLVISLFWHARLGLQVVVEDYVHDHANKFAALAALNLVAFGGTAFGVFSIIRIALGAA</sequence>
<evidence type="ECO:0000256" key="11">
    <source>
        <dbReference type="ARBA" id="ARBA00022723"/>
    </source>
</evidence>
<keyword evidence="9" id="KW-0349">Heme</keyword>